<comment type="caution">
    <text evidence="3">The sequence shown here is derived from an EMBL/GenBank/DDBJ whole genome shotgun (WGS) entry which is preliminary data.</text>
</comment>
<dbReference type="SUPFAM" id="SSF55856">
    <property type="entry name" value="Cytochrome b5-like heme/steroid binding domain"/>
    <property type="match status" value="1"/>
</dbReference>
<evidence type="ECO:0000313" key="3">
    <source>
        <dbReference type="EMBL" id="KAF6139582.1"/>
    </source>
</evidence>
<feature type="transmembrane region" description="Helical" evidence="2">
    <location>
        <begin position="28"/>
        <end position="49"/>
    </location>
</feature>
<sequence>MDAVRVNLATLKSSLFLFRFHGSSGRNQTWVCGYLQYLIMFGTGIAYVITTSTCMRLSFVYGVVGKDTIYDFEDVGHNSSVRAMMDEYYVEEIDSSTKQKSNPFKQSQYNQDIRL</sequence>
<keyword evidence="2" id="KW-1133">Transmembrane helix</keyword>
<gene>
    <name evidence="3" type="ORF">GIB67_015539</name>
</gene>
<reference evidence="3 4" key="1">
    <citation type="journal article" date="2020" name="IScience">
        <title>Genome Sequencing of the Endangered Kingdonia uniflora (Circaeasteraceae, Ranunculales) Reveals Potential Mechanisms of Evolutionary Specialization.</title>
        <authorList>
            <person name="Sun Y."/>
            <person name="Deng T."/>
            <person name="Zhang A."/>
            <person name="Moore M.J."/>
            <person name="Landis J.B."/>
            <person name="Lin N."/>
            <person name="Zhang H."/>
            <person name="Zhang X."/>
            <person name="Huang J."/>
            <person name="Zhang X."/>
            <person name="Sun H."/>
            <person name="Wang H."/>
        </authorList>
    </citation>
    <scope>NUCLEOTIDE SEQUENCE [LARGE SCALE GENOMIC DNA]</scope>
    <source>
        <strain evidence="3">TB1705</strain>
        <tissue evidence="3">Leaf</tissue>
    </source>
</reference>
<dbReference type="Proteomes" id="UP000541444">
    <property type="component" value="Unassembled WGS sequence"/>
</dbReference>
<keyword evidence="2" id="KW-0812">Transmembrane</keyword>
<evidence type="ECO:0000313" key="4">
    <source>
        <dbReference type="Proteomes" id="UP000541444"/>
    </source>
</evidence>
<keyword evidence="2" id="KW-0472">Membrane</keyword>
<dbReference type="EMBL" id="JACGCM010002464">
    <property type="protein sequence ID" value="KAF6139582.1"/>
    <property type="molecule type" value="Genomic_DNA"/>
</dbReference>
<keyword evidence="4" id="KW-1185">Reference proteome</keyword>
<feature type="compositionally biased region" description="Polar residues" evidence="1">
    <location>
        <begin position="96"/>
        <end position="115"/>
    </location>
</feature>
<evidence type="ECO:0000256" key="2">
    <source>
        <dbReference type="SAM" id="Phobius"/>
    </source>
</evidence>
<name>A0A7J7LAI9_9MAGN</name>
<dbReference type="AlphaFoldDB" id="A0A7J7LAI9"/>
<feature type="region of interest" description="Disordered" evidence="1">
    <location>
        <begin position="94"/>
        <end position="115"/>
    </location>
</feature>
<dbReference type="OrthoDB" id="260519at2759"/>
<dbReference type="InterPro" id="IPR036400">
    <property type="entry name" value="Cyt_B5-like_heme/steroid_sf"/>
</dbReference>
<organism evidence="3 4">
    <name type="scientific">Kingdonia uniflora</name>
    <dbReference type="NCBI Taxonomy" id="39325"/>
    <lineage>
        <taxon>Eukaryota</taxon>
        <taxon>Viridiplantae</taxon>
        <taxon>Streptophyta</taxon>
        <taxon>Embryophyta</taxon>
        <taxon>Tracheophyta</taxon>
        <taxon>Spermatophyta</taxon>
        <taxon>Magnoliopsida</taxon>
        <taxon>Ranunculales</taxon>
        <taxon>Circaeasteraceae</taxon>
        <taxon>Kingdonia</taxon>
    </lineage>
</organism>
<evidence type="ECO:0000256" key="1">
    <source>
        <dbReference type="SAM" id="MobiDB-lite"/>
    </source>
</evidence>
<proteinExistence type="predicted"/>
<protein>
    <submittedName>
        <fullName evidence="3">Uncharacterized protein</fullName>
    </submittedName>
</protein>
<accession>A0A7J7LAI9</accession>